<dbReference type="InterPro" id="IPR001254">
    <property type="entry name" value="Trypsin_dom"/>
</dbReference>
<dbReference type="Proteomes" id="UP000011205">
    <property type="component" value="Unassembled WGS sequence"/>
</dbReference>
<accession>L8P9U4</accession>
<dbReference type="PANTHER" id="PTHR24260:SF132">
    <property type="entry name" value="PEPTIDASE S1 DOMAIN-CONTAINING PROTEIN"/>
    <property type="match status" value="1"/>
</dbReference>
<dbReference type="SMART" id="SM00020">
    <property type="entry name" value="Tryp_SPc"/>
    <property type="match status" value="1"/>
</dbReference>
<feature type="domain" description="Peptidase S1" evidence="3">
    <location>
        <begin position="43"/>
        <end position="251"/>
    </location>
</feature>
<keyword evidence="4" id="KW-0645">Protease</keyword>
<dbReference type="InterPro" id="IPR043504">
    <property type="entry name" value="Peptidase_S1_PA_chymotrypsin"/>
</dbReference>
<sequence length="253" mass="26586">MLAALLLPFIGALTPTSAHAQDPQGALTTPSAGGADRTADSRIIGGTQPESRGMAAISLDGRPHCSGSIVDNYWILTAKHCVRADGGDGAKYDYSRLKVRVKSVHADSGGGVVGVSLTKSRDNHDLALIKLNRSANAEPVPLATKHSVIGATTYVFGYGVNSVGGASDNRLRRGTERVVDNSFPGILTTAIDGKPCHGDSGGPLFKLVDGKRYQIGVVSRLPQGDPTDCSAGRTVYSSVPNSLDWIERVMRDF</sequence>
<feature type="signal peptide" evidence="2">
    <location>
        <begin position="1"/>
        <end position="20"/>
    </location>
</feature>
<reference evidence="4 5" key="1">
    <citation type="journal article" date="2013" name="Genome Announc.">
        <title>Draft Genome Sequence of Streptomyces viridochromogenes Strain Tu57, Producer of Avilamycin.</title>
        <authorList>
            <person name="Gruning B.A."/>
            <person name="Erxleben A."/>
            <person name="Hahnlein A."/>
            <person name="Gunther S."/>
        </authorList>
    </citation>
    <scope>NUCLEOTIDE SEQUENCE [LARGE SCALE GENOMIC DNA]</scope>
    <source>
        <strain evidence="4 5">Tue57</strain>
    </source>
</reference>
<dbReference type="PRINTS" id="PR00722">
    <property type="entry name" value="CHYMOTRYPSIN"/>
</dbReference>
<dbReference type="PANTHER" id="PTHR24260">
    <property type="match status" value="1"/>
</dbReference>
<evidence type="ECO:0000313" key="5">
    <source>
        <dbReference type="Proteomes" id="UP000011205"/>
    </source>
</evidence>
<feature type="chain" id="PRO_5003996036" evidence="2">
    <location>
        <begin position="21"/>
        <end position="253"/>
    </location>
</feature>
<dbReference type="InterPro" id="IPR009003">
    <property type="entry name" value="Peptidase_S1_PA"/>
</dbReference>
<evidence type="ECO:0000259" key="3">
    <source>
        <dbReference type="PROSITE" id="PS50240"/>
    </source>
</evidence>
<organism evidence="4 5">
    <name type="scientific">Streptomyces viridochromogenes Tue57</name>
    <dbReference type="NCBI Taxonomy" id="1160705"/>
    <lineage>
        <taxon>Bacteria</taxon>
        <taxon>Bacillati</taxon>
        <taxon>Actinomycetota</taxon>
        <taxon>Actinomycetes</taxon>
        <taxon>Kitasatosporales</taxon>
        <taxon>Streptomycetaceae</taxon>
        <taxon>Streptomyces</taxon>
    </lineage>
</organism>
<dbReference type="InterPro" id="IPR051333">
    <property type="entry name" value="CLIP_Serine_Protease"/>
</dbReference>
<name>L8P9U4_STRVR</name>
<dbReference type="GO" id="GO:0004252">
    <property type="term" value="F:serine-type endopeptidase activity"/>
    <property type="evidence" value="ECO:0007669"/>
    <property type="project" value="InterPro"/>
</dbReference>
<gene>
    <name evidence="4" type="ORF">STVIR_5853</name>
</gene>
<keyword evidence="4" id="KW-0378">Hydrolase</keyword>
<dbReference type="PROSITE" id="PS50240">
    <property type="entry name" value="TRYPSIN_DOM"/>
    <property type="match status" value="1"/>
</dbReference>
<comment type="caution">
    <text evidence="4">The sequence shown here is derived from an EMBL/GenBank/DDBJ whole genome shotgun (WGS) entry which is preliminary data.</text>
</comment>
<protein>
    <submittedName>
        <fullName evidence="4">Putative Secreted trypsin-like serine protease</fullName>
    </submittedName>
</protein>
<dbReference type="AlphaFoldDB" id="L8P9U4"/>
<dbReference type="GO" id="GO:0006508">
    <property type="term" value="P:proteolysis"/>
    <property type="evidence" value="ECO:0007669"/>
    <property type="project" value="UniProtKB-KW"/>
</dbReference>
<dbReference type="InterPro" id="IPR001314">
    <property type="entry name" value="Peptidase_S1A"/>
</dbReference>
<keyword evidence="2" id="KW-0732">Signal</keyword>
<evidence type="ECO:0000256" key="2">
    <source>
        <dbReference type="SAM" id="SignalP"/>
    </source>
</evidence>
<evidence type="ECO:0000256" key="1">
    <source>
        <dbReference type="SAM" id="MobiDB-lite"/>
    </source>
</evidence>
<dbReference type="SUPFAM" id="SSF50494">
    <property type="entry name" value="Trypsin-like serine proteases"/>
    <property type="match status" value="1"/>
</dbReference>
<dbReference type="Gene3D" id="2.40.10.10">
    <property type="entry name" value="Trypsin-like serine proteases"/>
    <property type="match status" value="1"/>
</dbReference>
<dbReference type="RefSeq" id="WP_004001320.1">
    <property type="nucleotide sequence ID" value="NZ_AMLP01000179.1"/>
</dbReference>
<dbReference type="Pfam" id="PF00089">
    <property type="entry name" value="Trypsin"/>
    <property type="match status" value="1"/>
</dbReference>
<evidence type="ECO:0000313" key="4">
    <source>
        <dbReference type="EMBL" id="ELS53175.1"/>
    </source>
</evidence>
<dbReference type="EMBL" id="AMLP01000179">
    <property type="protein sequence ID" value="ELS53175.1"/>
    <property type="molecule type" value="Genomic_DNA"/>
</dbReference>
<proteinExistence type="predicted"/>
<dbReference type="PATRIC" id="fig|1160705.3.peg.5787"/>
<feature type="region of interest" description="Disordered" evidence="1">
    <location>
        <begin position="17"/>
        <end position="48"/>
    </location>
</feature>